<dbReference type="InterPro" id="IPR011335">
    <property type="entry name" value="Restrct_endonuc-II-like"/>
</dbReference>
<dbReference type="GO" id="GO:0015666">
    <property type="term" value="F:restriction endodeoxyribonuclease activity"/>
    <property type="evidence" value="ECO:0007669"/>
    <property type="project" value="TreeGrafter"/>
</dbReference>
<dbReference type="EMBL" id="JABURA010000001">
    <property type="protein sequence ID" value="NUB92835.1"/>
    <property type="molecule type" value="Genomic_DNA"/>
</dbReference>
<dbReference type="GO" id="GO:0003677">
    <property type="term" value="F:DNA binding"/>
    <property type="evidence" value="ECO:0007669"/>
    <property type="project" value="InterPro"/>
</dbReference>
<evidence type="ECO:0000259" key="2">
    <source>
        <dbReference type="Pfam" id="PF04471"/>
    </source>
</evidence>
<organism evidence="3 4">
    <name type="scientific">Haloterrigena gelatinilytica</name>
    <dbReference type="NCBI Taxonomy" id="2741724"/>
    <lineage>
        <taxon>Archaea</taxon>
        <taxon>Methanobacteriati</taxon>
        <taxon>Methanobacteriota</taxon>
        <taxon>Stenosarchaea group</taxon>
        <taxon>Halobacteria</taxon>
        <taxon>Halobacteriales</taxon>
        <taxon>Natrialbaceae</taxon>
        <taxon>Haloterrigena</taxon>
    </lineage>
</organism>
<feature type="domain" description="Restriction endonuclease type IV Mrr" evidence="2">
    <location>
        <begin position="210"/>
        <end position="320"/>
    </location>
</feature>
<evidence type="ECO:0000256" key="1">
    <source>
        <dbReference type="SAM" id="MobiDB-lite"/>
    </source>
</evidence>
<dbReference type="InterPro" id="IPR016024">
    <property type="entry name" value="ARM-type_fold"/>
</dbReference>
<accession>A0A8J8GPG1</accession>
<dbReference type="SUPFAM" id="SSF52980">
    <property type="entry name" value="Restriction endonuclease-like"/>
    <property type="match status" value="1"/>
</dbReference>
<dbReference type="OrthoDB" id="185336at2157"/>
<proteinExistence type="predicted"/>
<dbReference type="SUPFAM" id="SSF48371">
    <property type="entry name" value="ARM repeat"/>
    <property type="match status" value="1"/>
</dbReference>
<name>A0A8J8GPG1_9EURY</name>
<dbReference type="InterPro" id="IPR052906">
    <property type="entry name" value="Type_IV_Methyl-Rstrct_Enzyme"/>
</dbReference>
<dbReference type="InterPro" id="IPR007560">
    <property type="entry name" value="Restrct_endonuc_IV_Mrr"/>
</dbReference>
<dbReference type="RefSeq" id="WP_174702689.1">
    <property type="nucleotide sequence ID" value="NZ_JABURA010000001.1"/>
</dbReference>
<dbReference type="Gene3D" id="1.25.10.10">
    <property type="entry name" value="Leucine-rich Repeat Variant"/>
    <property type="match status" value="1"/>
</dbReference>
<gene>
    <name evidence="3" type="ORF">HT576_17665</name>
</gene>
<evidence type="ECO:0000313" key="4">
    <source>
        <dbReference type="Proteomes" id="UP000728647"/>
    </source>
</evidence>
<dbReference type="PANTHER" id="PTHR30015">
    <property type="entry name" value="MRR RESTRICTION SYSTEM PROTEIN"/>
    <property type="match status" value="1"/>
</dbReference>
<dbReference type="Proteomes" id="UP000728647">
    <property type="component" value="Unassembled WGS sequence"/>
</dbReference>
<comment type="caution">
    <text evidence="3">The sequence shown here is derived from an EMBL/GenBank/DDBJ whole genome shotgun (WGS) entry which is preliminary data.</text>
</comment>
<keyword evidence="3" id="KW-0255">Endonuclease</keyword>
<evidence type="ECO:0000313" key="3">
    <source>
        <dbReference type="EMBL" id="NUB92835.1"/>
    </source>
</evidence>
<dbReference type="PANTHER" id="PTHR30015:SF7">
    <property type="entry name" value="TYPE IV METHYL-DIRECTED RESTRICTION ENZYME ECOKMRR"/>
    <property type="match status" value="1"/>
</dbReference>
<protein>
    <submittedName>
        <fullName evidence="3">Restriction endonuclease</fullName>
    </submittedName>
</protein>
<dbReference type="Pfam" id="PF13646">
    <property type="entry name" value="HEAT_2"/>
    <property type="match status" value="1"/>
</dbReference>
<dbReference type="InterPro" id="IPR011856">
    <property type="entry name" value="tRNA_endonuc-like_dom_sf"/>
</dbReference>
<sequence length="331" mass="36237">MPTRKRAEAALERAADGERTRELLEELEESADAVDDDELHQRLTLAVYRFLEDEPALFVDDPAAFFRELRTSDGFAEGTLITFSAVAEEPPEAFAGHVDDLLALLTSGNDLKRGLSIRCLYHLAVRVPYAIGGATHAFRACLDDPNARIRGTACLALGTLESNDARDALEDRLRDESEYVREAAAWATARLEEDAPASEPTGSWERTHFESLDPLEFESLVADLWDAMGYRTEETGAGPDGGIDVVAATDTERIAIQVKRYLETSATGPETQQVAGQTARDEFDRAVLVTSSGFTTPAERFADDATGVELIDGRSLCDLLDVNGLESESYR</sequence>
<dbReference type="AlphaFoldDB" id="A0A8J8GPG1"/>
<feature type="region of interest" description="Disordered" evidence="1">
    <location>
        <begin position="1"/>
        <end position="21"/>
    </location>
</feature>
<keyword evidence="3" id="KW-0378">Hydrolase</keyword>
<dbReference type="InterPro" id="IPR011989">
    <property type="entry name" value="ARM-like"/>
</dbReference>
<dbReference type="Gene3D" id="3.40.1350.10">
    <property type="match status" value="1"/>
</dbReference>
<reference evidence="3" key="1">
    <citation type="submission" date="2020-06" db="EMBL/GenBank/DDBJ databases">
        <title>Haloterrigena sp. nov., an extremely halophilic archaeon isolated from a saline sediment.</title>
        <authorList>
            <person name="Liu B.-B."/>
        </authorList>
    </citation>
    <scope>NUCLEOTIDE SEQUENCE</scope>
    <source>
        <strain evidence="3">SYSU A121-1</strain>
    </source>
</reference>
<keyword evidence="3" id="KW-0540">Nuclease</keyword>
<dbReference type="GO" id="GO:0009307">
    <property type="term" value="P:DNA restriction-modification system"/>
    <property type="evidence" value="ECO:0007669"/>
    <property type="project" value="InterPro"/>
</dbReference>
<dbReference type="Pfam" id="PF04471">
    <property type="entry name" value="Mrr_cat"/>
    <property type="match status" value="1"/>
</dbReference>